<evidence type="ECO:0000256" key="1">
    <source>
        <dbReference type="SAM" id="MobiDB-lite"/>
    </source>
</evidence>
<gene>
    <name evidence="4" type="ORF">C426_1507</name>
</gene>
<protein>
    <recommendedName>
        <fullName evidence="3">DUF6287 domain-containing protein</fullName>
    </recommendedName>
</protein>
<feature type="region of interest" description="Disordered" evidence="1">
    <location>
        <begin position="26"/>
        <end position="98"/>
    </location>
</feature>
<feature type="chain" id="PRO_5039491404" description="DUF6287 domain-containing protein" evidence="2">
    <location>
        <begin position="20"/>
        <end position="206"/>
    </location>
</feature>
<feature type="compositionally biased region" description="Low complexity" evidence="1">
    <location>
        <begin position="54"/>
        <end position="95"/>
    </location>
</feature>
<dbReference type="Pfam" id="PF19804">
    <property type="entry name" value="DUF6287"/>
    <property type="match status" value="1"/>
</dbReference>
<evidence type="ECO:0000256" key="2">
    <source>
        <dbReference type="SAM" id="SignalP"/>
    </source>
</evidence>
<feature type="compositionally biased region" description="Basic and acidic residues" evidence="1">
    <location>
        <begin position="33"/>
        <end position="47"/>
    </location>
</feature>
<proteinExistence type="predicted"/>
<evidence type="ECO:0000259" key="3">
    <source>
        <dbReference type="Pfam" id="PF19804"/>
    </source>
</evidence>
<accession>K2PLF9</accession>
<reference evidence="4 5" key="1">
    <citation type="journal article" date="2012" name="J. Bacteriol.">
        <title>Genome Sequence of the Bacteriocin-Producing Strain Lactococcus garvieae DCC43.</title>
        <authorList>
            <person name="Gabrielsen C."/>
            <person name="Brede D.A."/>
            <person name="Hernandez P.E."/>
            <person name="Nes I.F."/>
            <person name="Diep D.B."/>
        </authorList>
    </citation>
    <scope>NUCLEOTIDE SEQUENCE [LARGE SCALE GENOMIC DNA]</scope>
    <source>
        <strain evidence="4 5">DCC43</strain>
    </source>
</reference>
<dbReference type="AlphaFoldDB" id="K2PLF9"/>
<evidence type="ECO:0000313" key="4">
    <source>
        <dbReference type="EMBL" id="EKF51064.1"/>
    </source>
</evidence>
<feature type="domain" description="DUF6287" evidence="3">
    <location>
        <begin position="96"/>
        <end position="128"/>
    </location>
</feature>
<comment type="caution">
    <text evidence="4">The sequence shown here is derived from an EMBL/GenBank/DDBJ whole genome shotgun (WGS) entry which is preliminary data.</text>
</comment>
<sequence>MKKITLLSIVTLASLTLVACSSEKNQKFNTSVPKKEEISKKSEKESQKPAQDVKQQSKSSSETPQESSTDIQQVEQQSETSSETSQETSTDTQQLDLDEEAILNGDFTTLVGTWKAGNGNILVINSDKSASINEEPYAITIDSADGTQKYLSIRKASGVARSGAAIEMLKIGELNKYGDQSDTSKPRLLLVQGGFNSPAADYFYRN</sequence>
<name>K2PLF9_9LACT</name>
<evidence type="ECO:0000313" key="5">
    <source>
        <dbReference type="Proteomes" id="UP000006787"/>
    </source>
</evidence>
<dbReference type="InterPro" id="IPR046254">
    <property type="entry name" value="DUF6287"/>
</dbReference>
<dbReference type="EMBL" id="AMQS01000023">
    <property type="protein sequence ID" value="EKF51064.1"/>
    <property type="molecule type" value="Genomic_DNA"/>
</dbReference>
<dbReference type="RefSeq" id="WP_004260248.1">
    <property type="nucleotide sequence ID" value="NZ_AMQS01000023.1"/>
</dbReference>
<dbReference type="PROSITE" id="PS51257">
    <property type="entry name" value="PROKAR_LIPOPROTEIN"/>
    <property type="match status" value="1"/>
</dbReference>
<keyword evidence="2" id="KW-0732">Signal</keyword>
<dbReference type="Proteomes" id="UP000006787">
    <property type="component" value="Unassembled WGS sequence"/>
</dbReference>
<dbReference type="PATRIC" id="fig|1231377.3.peg.1499"/>
<feature type="signal peptide" evidence="2">
    <location>
        <begin position="1"/>
        <end position="19"/>
    </location>
</feature>
<organism evidence="4 5">
    <name type="scientific">Lactococcus garvieae DCC43</name>
    <dbReference type="NCBI Taxonomy" id="1231377"/>
    <lineage>
        <taxon>Bacteria</taxon>
        <taxon>Bacillati</taxon>
        <taxon>Bacillota</taxon>
        <taxon>Bacilli</taxon>
        <taxon>Lactobacillales</taxon>
        <taxon>Streptococcaceae</taxon>
        <taxon>Lactococcus</taxon>
    </lineage>
</organism>